<evidence type="ECO:0000256" key="4">
    <source>
        <dbReference type="ARBA" id="ARBA00023186"/>
    </source>
</evidence>
<evidence type="ECO:0000256" key="2">
    <source>
        <dbReference type="ARBA" id="ARBA00022741"/>
    </source>
</evidence>
<dbReference type="InterPro" id="IPR053374">
    <property type="entry name" value="TCP-1_chaperonin"/>
</dbReference>
<dbReference type="Gene3D" id="1.10.560.10">
    <property type="entry name" value="GroEL-like equatorial domain"/>
    <property type="match status" value="1"/>
</dbReference>
<protein>
    <submittedName>
        <fullName evidence="5">Thermosome beta subunit</fullName>
    </submittedName>
</protein>
<dbReference type="InterPro" id="IPR002423">
    <property type="entry name" value="Cpn60/GroEL/TCP-1"/>
</dbReference>
<dbReference type="GO" id="GO:0140662">
    <property type="term" value="F:ATP-dependent protein folding chaperone"/>
    <property type="evidence" value="ECO:0007669"/>
    <property type="project" value="InterPro"/>
</dbReference>
<dbReference type="SUPFAM" id="SSF54849">
    <property type="entry name" value="GroEL-intermediate domain like"/>
    <property type="match status" value="1"/>
</dbReference>
<dbReference type="InterPro" id="IPR027409">
    <property type="entry name" value="GroEL-like_apical_dom_sf"/>
</dbReference>
<keyword evidence="2" id="KW-0547">Nucleotide-binding</keyword>
<dbReference type="InterPro" id="IPR027413">
    <property type="entry name" value="GROEL-like_equatorial_sf"/>
</dbReference>
<feature type="non-terminal residue" evidence="5">
    <location>
        <position position="1"/>
    </location>
</feature>
<evidence type="ECO:0000313" key="5">
    <source>
        <dbReference type="EMBL" id="EQD72757.1"/>
    </source>
</evidence>
<comment type="similarity">
    <text evidence="1">Belongs to the TCP-1 chaperonin family.</text>
</comment>
<reference evidence="5" key="1">
    <citation type="submission" date="2013-08" db="EMBL/GenBank/DDBJ databases">
        <authorList>
            <person name="Mendez C."/>
            <person name="Richter M."/>
            <person name="Ferrer M."/>
            <person name="Sanchez J."/>
        </authorList>
    </citation>
    <scope>NUCLEOTIDE SEQUENCE</scope>
</reference>
<dbReference type="Gene3D" id="3.50.7.10">
    <property type="entry name" value="GroEL"/>
    <property type="match status" value="1"/>
</dbReference>
<organism evidence="5">
    <name type="scientific">mine drainage metagenome</name>
    <dbReference type="NCBI Taxonomy" id="410659"/>
    <lineage>
        <taxon>unclassified sequences</taxon>
        <taxon>metagenomes</taxon>
        <taxon>ecological metagenomes</taxon>
    </lineage>
</organism>
<sequence length="328" mass="34884">GTTTAVVLAGELLKRAESLIEQNIHPTVITRGFSLAREEAERLLKKEIGTPVKATDDEVLSQVAHTAMGSKGVYGARGELARLVVKAVKTIAEEREGHTVADISLIQVEKKQGGGIADTELIEGIILDKERGHPRMPSEVKDAKIALLNSALEIKKTEFESKINIKSPGQIQNFLDQEDRSFRDMADAVKNAGANVVVCQKGIDDVVLHYLARAGIYAVKQVKESDLQKLSRATGGKIVTGVKELSGKDLGHAGKVAQRKVGDSDMTFITGCTGAKSVSLLIRGGTEHVTQEVERSLNDALKVVSSVLEDGVICAGGGATESGTGRTP</sequence>
<name>T1BSA9_9ZZZZ</name>
<reference evidence="5" key="2">
    <citation type="journal article" date="2014" name="ISME J.">
        <title>Microbial stratification in low pH oxic and suboxic macroscopic growths along an acid mine drainage.</title>
        <authorList>
            <person name="Mendez-Garcia C."/>
            <person name="Mesa V."/>
            <person name="Sprenger R.R."/>
            <person name="Richter M."/>
            <person name="Diez M.S."/>
            <person name="Solano J."/>
            <person name="Bargiela R."/>
            <person name="Golyshina O.V."/>
            <person name="Manteca A."/>
            <person name="Ramos J.L."/>
            <person name="Gallego J.R."/>
            <person name="Llorente I."/>
            <person name="Martins Dos Santos V.A."/>
            <person name="Jensen O.N."/>
            <person name="Pelaez A.I."/>
            <person name="Sanchez J."/>
            <person name="Ferrer M."/>
        </authorList>
    </citation>
    <scope>NUCLEOTIDE SEQUENCE</scope>
</reference>
<dbReference type="SUPFAM" id="SSF48592">
    <property type="entry name" value="GroEL equatorial domain-like"/>
    <property type="match status" value="1"/>
</dbReference>
<dbReference type="Pfam" id="PF00118">
    <property type="entry name" value="Cpn60_TCP1"/>
    <property type="match status" value="1"/>
</dbReference>
<dbReference type="SUPFAM" id="SSF52029">
    <property type="entry name" value="GroEL apical domain-like"/>
    <property type="match status" value="1"/>
</dbReference>
<keyword evidence="3" id="KW-0067">ATP-binding</keyword>
<accession>T1BSA9</accession>
<evidence type="ECO:0000256" key="1">
    <source>
        <dbReference type="ARBA" id="ARBA00008020"/>
    </source>
</evidence>
<comment type="caution">
    <text evidence="5">The sequence shown here is derived from an EMBL/GenBank/DDBJ whole genome shotgun (WGS) entry which is preliminary data.</text>
</comment>
<dbReference type="GO" id="GO:0005524">
    <property type="term" value="F:ATP binding"/>
    <property type="evidence" value="ECO:0007669"/>
    <property type="project" value="UniProtKB-KW"/>
</dbReference>
<proteinExistence type="inferred from homology"/>
<keyword evidence="4" id="KW-0143">Chaperone</keyword>
<dbReference type="NCBIfam" id="NF041083">
    <property type="entry name" value="thermosome_beta"/>
    <property type="match status" value="1"/>
</dbReference>
<dbReference type="InterPro" id="IPR027410">
    <property type="entry name" value="TCP-1-like_intermed_sf"/>
</dbReference>
<dbReference type="EMBL" id="AUZY01002208">
    <property type="protein sequence ID" value="EQD72757.1"/>
    <property type="molecule type" value="Genomic_DNA"/>
</dbReference>
<dbReference type="Gene3D" id="3.30.260.10">
    <property type="entry name" value="TCP-1-like chaperonin intermediate domain"/>
    <property type="match status" value="1"/>
</dbReference>
<gene>
    <name evidence="5" type="ORF">B1B_03581</name>
</gene>
<feature type="non-terminal residue" evidence="5">
    <location>
        <position position="328"/>
    </location>
</feature>
<dbReference type="AlphaFoldDB" id="T1BSA9"/>
<dbReference type="InterPro" id="IPR017998">
    <property type="entry name" value="Chaperone_TCP-1"/>
</dbReference>
<dbReference type="PANTHER" id="PTHR11353">
    <property type="entry name" value="CHAPERONIN"/>
    <property type="match status" value="1"/>
</dbReference>
<evidence type="ECO:0000256" key="3">
    <source>
        <dbReference type="ARBA" id="ARBA00022840"/>
    </source>
</evidence>